<gene>
    <name evidence="2" type="ORF">HMPREF9080_01802</name>
</gene>
<proteinExistence type="predicted"/>
<dbReference type="AlphaFoldDB" id="G9ZG98"/>
<evidence type="ECO:0000313" key="2">
    <source>
        <dbReference type="EMBL" id="EHM53338.1"/>
    </source>
</evidence>
<dbReference type="HOGENOM" id="CLU_2328609_0_0_6"/>
<protein>
    <submittedName>
        <fullName evidence="2">Uncharacterized protein</fullName>
    </submittedName>
</protein>
<keyword evidence="1" id="KW-1133">Transmembrane helix</keyword>
<dbReference type="STRING" id="797473.HMPREF9080_01802"/>
<sequence>MADDKKSSGDDGFIRTESGVREAFDNAKGGISAGTIGGIVATVTLGLVLLLVLIASSEAVHNNPTPEARQDAQIRIVVLGLMLFFAVLIFIGIVFLVT</sequence>
<keyword evidence="1" id="KW-0812">Transmembrane</keyword>
<keyword evidence="1" id="KW-0472">Membrane</keyword>
<reference evidence="2 3" key="1">
    <citation type="submission" date="2011-08" db="EMBL/GenBank/DDBJ databases">
        <authorList>
            <person name="Weinstock G."/>
            <person name="Sodergren E."/>
            <person name="Clifton S."/>
            <person name="Fulton L."/>
            <person name="Fulton B."/>
            <person name="Courtney L."/>
            <person name="Fronick C."/>
            <person name="Harrison M."/>
            <person name="Strong C."/>
            <person name="Farmer C."/>
            <person name="Delahaunty K."/>
            <person name="Markovic C."/>
            <person name="Hall O."/>
            <person name="Minx P."/>
            <person name="Tomlinson C."/>
            <person name="Mitreva M."/>
            <person name="Hou S."/>
            <person name="Chen J."/>
            <person name="Wollam A."/>
            <person name="Pepin K.H."/>
            <person name="Johnson M."/>
            <person name="Bhonagiri V."/>
            <person name="Zhang X."/>
            <person name="Suruliraj S."/>
            <person name="Warren W."/>
            <person name="Chinwalla A."/>
            <person name="Mardis E.R."/>
            <person name="Wilson R.K."/>
        </authorList>
    </citation>
    <scope>NUCLEOTIDE SEQUENCE [LARGE SCALE GENOMIC DNA]</scope>
    <source>
        <strain evidence="2 3">F0432</strain>
    </source>
</reference>
<evidence type="ECO:0000313" key="3">
    <source>
        <dbReference type="Proteomes" id="UP000004750"/>
    </source>
</evidence>
<dbReference type="Proteomes" id="UP000004750">
    <property type="component" value="Unassembled WGS sequence"/>
</dbReference>
<dbReference type="RefSeq" id="WP_006985802.1">
    <property type="nucleotide sequence ID" value="NZ_JH417935.1"/>
</dbReference>
<evidence type="ECO:0000256" key="1">
    <source>
        <dbReference type="SAM" id="Phobius"/>
    </source>
</evidence>
<accession>G9ZG98</accession>
<feature type="transmembrane region" description="Helical" evidence="1">
    <location>
        <begin position="76"/>
        <end position="97"/>
    </location>
</feature>
<comment type="caution">
    <text evidence="2">The sequence shown here is derived from an EMBL/GenBank/DDBJ whole genome shotgun (WGS) entry which is preliminary data.</text>
</comment>
<name>G9ZG98_9GAMM</name>
<feature type="transmembrane region" description="Helical" evidence="1">
    <location>
        <begin position="31"/>
        <end position="55"/>
    </location>
</feature>
<organism evidence="2 3">
    <name type="scientific">Cardiobacterium valvarum F0432</name>
    <dbReference type="NCBI Taxonomy" id="797473"/>
    <lineage>
        <taxon>Bacteria</taxon>
        <taxon>Pseudomonadati</taxon>
        <taxon>Pseudomonadota</taxon>
        <taxon>Gammaproteobacteria</taxon>
        <taxon>Cardiobacteriales</taxon>
        <taxon>Cardiobacteriaceae</taxon>
        <taxon>Cardiobacterium</taxon>
    </lineage>
</organism>
<dbReference type="EMBL" id="AGCM01000104">
    <property type="protein sequence ID" value="EHM53338.1"/>
    <property type="molecule type" value="Genomic_DNA"/>
</dbReference>